<proteinExistence type="predicted"/>
<sequence length="76" mass="8723">MIAERYLDLELLQDRVWPVISFSAGIFPHSDNLSQPGFEPGLARFKVRRANRYSTAVDNPNATTYSKCRIEVDKLH</sequence>
<comment type="caution">
    <text evidence="1">The sequence shown here is derived from an EMBL/GenBank/DDBJ whole genome shotgun (WGS) entry which is preliminary data.</text>
</comment>
<dbReference type="Proteomes" id="UP001148838">
    <property type="component" value="Unassembled WGS sequence"/>
</dbReference>
<evidence type="ECO:0000313" key="2">
    <source>
        <dbReference type="Proteomes" id="UP001148838"/>
    </source>
</evidence>
<protein>
    <submittedName>
        <fullName evidence="1">Uncharacterized protein</fullName>
    </submittedName>
</protein>
<evidence type="ECO:0000313" key="1">
    <source>
        <dbReference type="EMBL" id="KAJ4451077.1"/>
    </source>
</evidence>
<keyword evidence="2" id="KW-1185">Reference proteome</keyword>
<dbReference type="EMBL" id="JAJSOF020000001">
    <property type="protein sequence ID" value="KAJ4451077.1"/>
    <property type="molecule type" value="Genomic_DNA"/>
</dbReference>
<organism evidence="1 2">
    <name type="scientific">Periplaneta americana</name>
    <name type="common">American cockroach</name>
    <name type="synonym">Blatta americana</name>
    <dbReference type="NCBI Taxonomy" id="6978"/>
    <lineage>
        <taxon>Eukaryota</taxon>
        <taxon>Metazoa</taxon>
        <taxon>Ecdysozoa</taxon>
        <taxon>Arthropoda</taxon>
        <taxon>Hexapoda</taxon>
        <taxon>Insecta</taxon>
        <taxon>Pterygota</taxon>
        <taxon>Neoptera</taxon>
        <taxon>Polyneoptera</taxon>
        <taxon>Dictyoptera</taxon>
        <taxon>Blattodea</taxon>
        <taxon>Blattoidea</taxon>
        <taxon>Blattidae</taxon>
        <taxon>Blattinae</taxon>
        <taxon>Periplaneta</taxon>
    </lineage>
</organism>
<accession>A0ABQ8TWH4</accession>
<name>A0ABQ8TWH4_PERAM</name>
<reference evidence="1 2" key="1">
    <citation type="journal article" date="2022" name="Allergy">
        <title>Genome assembly and annotation of Periplaneta americana reveal a comprehensive cockroach allergen profile.</title>
        <authorList>
            <person name="Wang L."/>
            <person name="Xiong Q."/>
            <person name="Saelim N."/>
            <person name="Wang L."/>
            <person name="Nong W."/>
            <person name="Wan A.T."/>
            <person name="Shi M."/>
            <person name="Liu X."/>
            <person name="Cao Q."/>
            <person name="Hui J.H.L."/>
            <person name="Sookrung N."/>
            <person name="Leung T.F."/>
            <person name="Tungtrongchitr A."/>
            <person name="Tsui S.K.W."/>
        </authorList>
    </citation>
    <scope>NUCLEOTIDE SEQUENCE [LARGE SCALE GENOMIC DNA]</scope>
    <source>
        <strain evidence="1">PWHHKU_190912</strain>
    </source>
</reference>
<gene>
    <name evidence="1" type="ORF">ANN_02515</name>
</gene>